<evidence type="ECO:0000259" key="4">
    <source>
        <dbReference type="PROSITE" id="PS50887"/>
    </source>
</evidence>
<accession>A0AAP9GW14</accession>
<evidence type="ECO:0000313" key="6">
    <source>
        <dbReference type="Proteomes" id="UP000405075"/>
    </source>
</evidence>
<dbReference type="Pfam" id="PF00990">
    <property type="entry name" value="GGDEF"/>
    <property type="match status" value="1"/>
</dbReference>
<gene>
    <name evidence="5" type="ORF">GJD93_13870</name>
</gene>
<name>A0AAP9GW14_9GAMM</name>
<keyword evidence="3" id="KW-0472">Membrane</keyword>
<organism evidence="5 6">
    <name type="scientific">Acinetobacter towneri</name>
    <dbReference type="NCBI Taxonomy" id="202956"/>
    <lineage>
        <taxon>Bacteria</taxon>
        <taxon>Pseudomonadati</taxon>
        <taxon>Pseudomonadota</taxon>
        <taxon>Gammaproteobacteria</taxon>
        <taxon>Moraxellales</taxon>
        <taxon>Moraxellaceae</taxon>
        <taxon>Acinetobacter</taxon>
    </lineage>
</organism>
<dbReference type="GO" id="GO:1902201">
    <property type="term" value="P:negative regulation of bacterial-type flagellum-dependent cell motility"/>
    <property type="evidence" value="ECO:0007669"/>
    <property type="project" value="TreeGrafter"/>
</dbReference>
<keyword evidence="3" id="KW-0812">Transmembrane</keyword>
<comment type="cofactor">
    <cofactor evidence="1">
        <name>Mg(2+)</name>
        <dbReference type="ChEBI" id="CHEBI:18420"/>
    </cofactor>
</comment>
<dbReference type="InterPro" id="IPR029787">
    <property type="entry name" value="Nucleotide_cyclase"/>
</dbReference>
<protein>
    <recommendedName>
        <fullName evidence="2">diguanylate cyclase</fullName>
        <ecNumber evidence="2">2.7.7.65</ecNumber>
    </recommendedName>
</protein>
<dbReference type="Proteomes" id="UP000405075">
    <property type="component" value="Chromosome"/>
</dbReference>
<dbReference type="PROSITE" id="PS50887">
    <property type="entry name" value="GGDEF"/>
    <property type="match status" value="1"/>
</dbReference>
<dbReference type="InterPro" id="IPR043128">
    <property type="entry name" value="Rev_trsase/Diguanyl_cyclase"/>
</dbReference>
<evidence type="ECO:0000313" key="5">
    <source>
        <dbReference type="EMBL" id="QGM28683.1"/>
    </source>
</evidence>
<dbReference type="PANTHER" id="PTHR45138:SF24">
    <property type="entry name" value="DIGUANYLATE CYCLASE DGCC-RELATED"/>
    <property type="match status" value="1"/>
</dbReference>
<dbReference type="CDD" id="cd01949">
    <property type="entry name" value="GGDEF"/>
    <property type="match status" value="1"/>
</dbReference>
<dbReference type="GO" id="GO:0052621">
    <property type="term" value="F:diguanylate cyclase activity"/>
    <property type="evidence" value="ECO:0007669"/>
    <property type="project" value="UniProtKB-EC"/>
</dbReference>
<evidence type="ECO:0000256" key="1">
    <source>
        <dbReference type="ARBA" id="ARBA00001946"/>
    </source>
</evidence>
<dbReference type="GO" id="GO:0043709">
    <property type="term" value="P:cell adhesion involved in single-species biofilm formation"/>
    <property type="evidence" value="ECO:0007669"/>
    <property type="project" value="TreeGrafter"/>
</dbReference>
<dbReference type="SUPFAM" id="SSF55073">
    <property type="entry name" value="Nucleotide cyclase"/>
    <property type="match status" value="1"/>
</dbReference>
<dbReference type="FunFam" id="3.30.70.270:FF:000001">
    <property type="entry name" value="Diguanylate cyclase domain protein"/>
    <property type="match status" value="1"/>
</dbReference>
<sequence length="567" mass="64108">MMMKLRTEHISQRLLISMIIIIVSLLFICVPLMVNSYQSYQKTKRALIEISVLGKVAELTNSISRERAPANKVMSSSAAEFQQNLQELKAYRAGVDQQVEQTINILRKEGFIIHAHHLSHQLKTALEQGRQAVDEYAATPQHLRSSQQMDHAIQKMFAAWDSSQHVLKHVMLDSVAKDSSVSTYYSVIFVLSDLRDQAGRVASNIIAAVTFAEKIPETNLASSLQTQRQAYYLWDLIHTILPEAHKIPEYNILHDQLKKEFLDEGIPIVNQLIQQSIDGQPYSLTGTELTQKMVDKFNTVVSLQSFILAHSLQVAHKDYHQAQRIFILTLVASIISLLAAIFTMVYARSKVFIPLIQARSQILRLAAYEDEAQGTQNPDKVTLFEAIQKLKQRLEQRDILEFQLRNIANTDALTGVSNRLALEEYIKYLEHRPEKLSKTGLIIMDVDKFKHINDTFGHVVGDQALKCIADTLKAHVRASDLVVRYGGDEFLVLIEQIEFTEALYLADKLRCHIVNQEIFIPELNDYIQVSVSAGVAVGAASWSRLLEKADKHLFRAKARGRNAVAGD</sequence>
<dbReference type="NCBIfam" id="TIGR00254">
    <property type="entry name" value="GGDEF"/>
    <property type="match status" value="1"/>
</dbReference>
<keyword evidence="3" id="KW-1133">Transmembrane helix</keyword>
<feature type="transmembrane region" description="Helical" evidence="3">
    <location>
        <begin position="12"/>
        <end position="34"/>
    </location>
</feature>
<dbReference type="SMART" id="SM00267">
    <property type="entry name" value="GGDEF"/>
    <property type="match status" value="1"/>
</dbReference>
<proteinExistence type="predicted"/>
<dbReference type="PANTHER" id="PTHR45138">
    <property type="entry name" value="REGULATORY COMPONENTS OF SENSORY TRANSDUCTION SYSTEM"/>
    <property type="match status" value="1"/>
</dbReference>
<dbReference type="EC" id="2.7.7.65" evidence="2"/>
<dbReference type="GO" id="GO:0005886">
    <property type="term" value="C:plasma membrane"/>
    <property type="evidence" value="ECO:0007669"/>
    <property type="project" value="TreeGrafter"/>
</dbReference>
<evidence type="ECO:0000256" key="2">
    <source>
        <dbReference type="ARBA" id="ARBA00012528"/>
    </source>
</evidence>
<dbReference type="EMBL" id="CP046045">
    <property type="protein sequence ID" value="QGM28683.1"/>
    <property type="molecule type" value="Genomic_DNA"/>
</dbReference>
<dbReference type="AlphaFoldDB" id="A0AAP9GW14"/>
<dbReference type="InterPro" id="IPR000160">
    <property type="entry name" value="GGDEF_dom"/>
</dbReference>
<feature type="domain" description="GGDEF" evidence="4">
    <location>
        <begin position="437"/>
        <end position="567"/>
    </location>
</feature>
<dbReference type="InterPro" id="IPR050469">
    <property type="entry name" value="Diguanylate_Cyclase"/>
</dbReference>
<evidence type="ECO:0000256" key="3">
    <source>
        <dbReference type="SAM" id="Phobius"/>
    </source>
</evidence>
<dbReference type="Gene3D" id="3.30.70.270">
    <property type="match status" value="1"/>
</dbReference>
<feature type="transmembrane region" description="Helical" evidence="3">
    <location>
        <begin position="325"/>
        <end position="347"/>
    </location>
</feature>
<reference evidence="6" key="1">
    <citation type="submission" date="2019-11" db="EMBL/GenBank/DDBJ databases">
        <title>Escherichia coli 1916D6.</title>
        <authorList>
            <person name="Yao H."/>
            <person name="Du X."/>
            <person name="Yu R."/>
            <person name="Li A."/>
        </authorList>
    </citation>
    <scope>NUCLEOTIDE SEQUENCE [LARGE SCALE GENOMIC DNA]</scope>
    <source>
        <strain evidence="6">19110F47</strain>
    </source>
</reference>